<dbReference type="PANTHER" id="PTHR43685">
    <property type="entry name" value="GLYCOSYLTRANSFERASE"/>
    <property type="match status" value="1"/>
</dbReference>
<dbReference type="AlphaFoldDB" id="A0A7M2WT25"/>
<reference evidence="5 6" key="1">
    <citation type="submission" date="2020-10" db="EMBL/GenBank/DDBJ databases">
        <title>Wide distribution of Phycisphaera-like planctomycetes from WD2101 soil group in peatlands and genome analysis of the first cultivated representative.</title>
        <authorList>
            <person name="Dedysh S.N."/>
            <person name="Beletsky A.V."/>
            <person name="Ivanova A."/>
            <person name="Kulichevskaya I.S."/>
            <person name="Suzina N.E."/>
            <person name="Philippov D.A."/>
            <person name="Rakitin A.L."/>
            <person name="Mardanov A.V."/>
            <person name="Ravin N.V."/>
        </authorList>
    </citation>
    <scope>NUCLEOTIDE SEQUENCE [LARGE SCALE GENOMIC DNA]</scope>
    <source>
        <strain evidence="5 6">M1803</strain>
    </source>
</reference>
<dbReference type="GO" id="GO:0016757">
    <property type="term" value="F:glycosyltransferase activity"/>
    <property type="evidence" value="ECO:0007669"/>
    <property type="project" value="UniProtKB-KW"/>
</dbReference>
<evidence type="ECO:0000259" key="4">
    <source>
        <dbReference type="Pfam" id="PF00535"/>
    </source>
</evidence>
<dbReference type="InterPro" id="IPR001173">
    <property type="entry name" value="Glyco_trans_2-like"/>
</dbReference>
<protein>
    <submittedName>
        <fullName evidence="5">Glycosyltransferase</fullName>
    </submittedName>
</protein>
<organism evidence="5 6">
    <name type="scientific">Humisphaera borealis</name>
    <dbReference type="NCBI Taxonomy" id="2807512"/>
    <lineage>
        <taxon>Bacteria</taxon>
        <taxon>Pseudomonadati</taxon>
        <taxon>Planctomycetota</taxon>
        <taxon>Phycisphaerae</taxon>
        <taxon>Tepidisphaerales</taxon>
        <taxon>Tepidisphaeraceae</taxon>
        <taxon>Humisphaera</taxon>
    </lineage>
</organism>
<dbReference type="RefSeq" id="WP_206290933.1">
    <property type="nucleotide sequence ID" value="NZ_CP063458.1"/>
</dbReference>
<dbReference type="Pfam" id="PF00535">
    <property type="entry name" value="Glycos_transf_2"/>
    <property type="match status" value="1"/>
</dbReference>
<accession>A0A7M2WT25</accession>
<evidence type="ECO:0000313" key="6">
    <source>
        <dbReference type="Proteomes" id="UP000593765"/>
    </source>
</evidence>
<dbReference type="Proteomes" id="UP000593765">
    <property type="component" value="Chromosome"/>
</dbReference>
<comment type="similarity">
    <text evidence="1">Belongs to the glycosyltransferase 2 family.</text>
</comment>
<dbReference type="KEGG" id="hbs:IPV69_17075"/>
<sequence>MSDPSEKSPTVSVLMSVYNGGAYLPPCIDSILGQTFKDFEFIIIDDGSKDDSPAVLKEYADRDSRIRLVVRANKGLTKTLNEAYKLSRGKYLARMDCDDVAVPTRFAAQVAFLGDHPDVACTGGYFQLIDGESRLLTTLKPPTDDAAIQADCLAGHNPICHPSAMIRRTAMDAVNGYDERFKTTQDLDLWLRLGEVGKLANVPEVVLKFRLHESSVSETKRQEQRKAGELACSEAWERRKLPPERRKYEASEPWRPGKDRSSRHQHALQYGWWAYNSGEKKTARHYGWKAIGAKPLSPKGWKLVAVATLK</sequence>
<gene>
    <name evidence="5" type="ORF">IPV69_17075</name>
</gene>
<feature type="domain" description="Glycosyltransferase 2-like" evidence="4">
    <location>
        <begin position="12"/>
        <end position="170"/>
    </location>
</feature>
<dbReference type="SUPFAM" id="SSF53448">
    <property type="entry name" value="Nucleotide-diphospho-sugar transferases"/>
    <property type="match status" value="1"/>
</dbReference>
<keyword evidence="6" id="KW-1185">Reference proteome</keyword>
<keyword evidence="3" id="KW-0808">Transferase</keyword>
<evidence type="ECO:0000256" key="1">
    <source>
        <dbReference type="ARBA" id="ARBA00006739"/>
    </source>
</evidence>
<dbReference type="InterPro" id="IPR029044">
    <property type="entry name" value="Nucleotide-diphossugar_trans"/>
</dbReference>
<evidence type="ECO:0000313" key="5">
    <source>
        <dbReference type="EMBL" id="QOV87971.1"/>
    </source>
</evidence>
<dbReference type="EMBL" id="CP063458">
    <property type="protein sequence ID" value="QOV87971.1"/>
    <property type="molecule type" value="Genomic_DNA"/>
</dbReference>
<dbReference type="InterPro" id="IPR050834">
    <property type="entry name" value="Glycosyltransf_2"/>
</dbReference>
<evidence type="ECO:0000256" key="2">
    <source>
        <dbReference type="ARBA" id="ARBA00022676"/>
    </source>
</evidence>
<keyword evidence="2" id="KW-0328">Glycosyltransferase</keyword>
<dbReference type="Gene3D" id="3.90.550.10">
    <property type="entry name" value="Spore Coat Polysaccharide Biosynthesis Protein SpsA, Chain A"/>
    <property type="match status" value="1"/>
</dbReference>
<name>A0A7M2WT25_9BACT</name>
<proteinExistence type="inferred from homology"/>
<dbReference type="PANTHER" id="PTHR43685:SF5">
    <property type="entry name" value="GLYCOSYLTRANSFERASE EPSE-RELATED"/>
    <property type="match status" value="1"/>
</dbReference>
<evidence type="ECO:0000256" key="3">
    <source>
        <dbReference type="ARBA" id="ARBA00022679"/>
    </source>
</evidence>